<accession>A0A091AUG6</accession>
<dbReference type="Proteomes" id="UP000029385">
    <property type="component" value="Unassembled WGS sequence"/>
</dbReference>
<dbReference type="InterPro" id="IPR045584">
    <property type="entry name" value="Pilin-like"/>
</dbReference>
<gene>
    <name evidence="1" type="ORF">N789_12140</name>
</gene>
<dbReference type="Gene3D" id="3.30.700.10">
    <property type="entry name" value="Glycoprotein, Type 4 Pilin"/>
    <property type="match status" value="1"/>
</dbReference>
<dbReference type="EMBL" id="AVCI01000007">
    <property type="protein sequence ID" value="KFN42872.1"/>
    <property type="molecule type" value="Genomic_DNA"/>
</dbReference>
<dbReference type="OrthoDB" id="9780884at2"/>
<proteinExistence type="predicted"/>
<dbReference type="RefSeq" id="WP_022969899.1">
    <property type="nucleotide sequence ID" value="NZ_ATVD01000004.1"/>
</dbReference>
<name>A0A091AUG6_9GAMM</name>
<evidence type="ECO:0000313" key="2">
    <source>
        <dbReference type="Proteomes" id="UP000029385"/>
    </source>
</evidence>
<organism evidence="1 2">
    <name type="scientific">Arenimonas oryziterrae DSM 21050 = YC6267</name>
    <dbReference type="NCBI Taxonomy" id="1121015"/>
    <lineage>
        <taxon>Bacteria</taxon>
        <taxon>Pseudomonadati</taxon>
        <taxon>Pseudomonadota</taxon>
        <taxon>Gammaproteobacteria</taxon>
        <taxon>Lysobacterales</taxon>
        <taxon>Lysobacteraceae</taxon>
        <taxon>Arenimonas</taxon>
    </lineage>
</organism>
<protein>
    <recommendedName>
        <fullName evidence="3">Pilin</fullName>
    </recommendedName>
</protein>
<comment type="caution">
    <text evidence="1">The sequence shown here is derived from an EMBL/GenBank/DDBJ whole genome shotgun (WGS) entry which is preliminary data.</text>
</comment>
<sequence length="134" mass="14243">MSKDMKALIIGLASGIFVFFALGIAASQYSDYRAAAQSSGWMGDLQKTQKTIEGNIISRQTTNSSGQGVAAPDFGKNAPAHFEIRNDGVIIAHGGSAGQILVLIPELQNGAVVWSCFGGSSKDVPMRCRPREKR</sequence>
<dbReference type="SUPFAM" id="SSF54523">
    <property type="entry name" value="Pili subunits"/>
    <property type="match status" value="1"/>
</dbReference>
<evidence type="ECO:0000313" key="1">
    <source>
        <dbReference type="EMBL" id="KFN42872.1"/>
    </source>
</evidence>
<dbReference type="AlphaFoldDB" id="A0A091AUG6"/>
<evidence type="ECO:0008006" key="3">
    <source>
        <dbReference type="Google" id="ProtNLM"/>
    </source>
</evidence>
<reference evidence="1 2" key="1">
    <citation type="submission" date="2013-09" db="EMBL/GenBank/DDBJ databases">
        <title>Genome sequencing of Arenimonas oryziterrae.</title>
        <authorList>
            <person name="Chen F."/>
            <person name="Wang G."/>
        </authorList>
    </citation>
    <scope>NUCLEOTIDE SEQUENCE [LARGE SCALE GENOMIC DNA]</scope>
    <source>
        <strain evidence="1 2">YC6267</strain>
    </source>
</reference>
<keyword evidence="2" id="KW-1185">Reference proteome</keyword>